<evidence type="ECO:0008006" key="6">
    <source>
        <dbReference type="Google" id="ProtNLM"/>
    </source>
</evidence>
<dbReference type="Pfam" id="PF00534">
    <property type="entry name" value="Glycos_transf_1"/>
    <property type="match status" value="1"/>
</dbReference>
<gene>
    <name evidence="4" type="ORF">A2970_02140</name>
</gene>
<protein>
    <recommendedName>
        <fullName evidence="6">Glycosyl transferase family 1 domain-containing protein</fullName>
    </recommendedName>
</protein>
<accession>A0A1F7JB94</accession>
<dbReference type="STRING" id="1802069.A2970_02140"/>
<dbReference type="Proteomes" id="UP000178857">
    <property type="component" value="Unassembled WGS sequence"/>
</dbReference>
<dbReference type="CDD" id="cd03809">
    <property type="entry name" value="GT4_MtfB-like"/>
    <property type="match status" value="1"/>
</dbReference>
<dbReference type="Pfam" id="PF13439">
    <property type="entry name" value="Glyco_transf_4"/>
    <property type="match status" value="1"/>
</dbReference>
<dbReference type="PANTHER" id="PTHR46401:SF2">
    <property type="entry name" value="GLYCOSYLTRANSFERASE WBBK-RELATED"/>
    <property type="match status" value="1"/>
</dbReference>
<feature type="domain" description="Glycosyltransferase subfamily 4-like N-terminal" evidence="3">
    <location>
        <begin position="15"/>
        <end position="179"/>
    </location>
</feature>
<organism evidence="4 5">
    <name type="scientific">Candidatus Roizmanbacteria bacterium RIFCSPLOWO2_01_FULL_44_13</name>
    <dbReference type="NCBI Taxonomy" id="1802069"/>
    <lineage>
        <taxon>Bacteria</taxon>
        <taxon>Candidatus Roizmaniibacteriota</taxon>
    </lineage>
</organism>
<reference evidence="4 5" key="1">
    <citation type="journal article" date="2016" name="Nat. Commun.">
        <title>Thousands of microbial genomes shed light on interconnected biogeochemical processes in an aquifer system.</title>
        <authorList>
            <person name="Anantharaman K."/>
            <person name="Brown C.T."/>
            <person name="Hug L.A."/>
            <person name="Sharon I."/>
            <person name="Castelle C.J."/>
            <person name="Probst A.J."/>
            <person name="Thomas B.C."/>
            <person name="Singh A."/>
            <person name="Wilkins M.J."/>
            <person name="Karaoz U."/>
            <person name="Brodie E.L."/>
            <person name="Williams K.H."/>
            <person name="Hubbard S.S."/>
            <person name="Banfield J.F."/>
        </authorList>
    </citation>
    <scope>NUCLEOTIDE SEQUENCE [LARGE SCALE GENOMIC DNA]</scope>
</reference>
<dbReference type="EMBL" id="MGAT01000012">
    <property type="protein sequence ID" value="OGK52888.1"/>
    <property type="molecule type" value="Genomic_DNA"/>
</dbReference>
<dbReference type="PANTHER" id="PTHR46401">
    <property type="entry name" value="GLYCOSYLTRANSFERASE WBBK-RELATED"/>
    <property type="match status" value="1"/>
</dbReference>
<evidence type="ECO:0000259" key="2">
    <source>
        <dbReference type="Pfam" id="PF00534"/>
    </source>
</evidence>
<dbReference type="SUPFAM" id="SSF53756">
    <property type="entry name" value="UDP-Glycosyltransferase/glycogen phosphorylase"/>
    <property type="match status" value="1"/>
</dbReference>
<name>A0A1F7JB94_9BACT</name>
<evidence type="ECO:0000313" key="4">
    <source>
        <dbReference type="EMBL" id="OGK52888.1"/>
    </source>
</evidence>
<evidence type="ECO:0000259" key="3">
    <source>
        <dbReference type="Pfam" id="PF13439"/>
    </source>
</evidence>
<comment type="caution">
    <text evidence="4">The sequence shown here is derived from an EMBL/GenBank/DDBJ whole genome shotgun (WGS) entry which is preliminary data.</text>
</comment>
<proteinExistence type="predicted"/>
<evidence type="ECO:0000256" key="1">
    <source>
        <dbReference type="ARBA" id="ARBA00022679"/>
    </source>
</evidence>
<dbReference type="InterPro" id="IPR028098">
    <property type="entry name" value="Glyco_trans_4-like_N"/>
</dbReference>
<dbReference type="InterPro" id="IPR001296">
    <property type="entry name" value="Glyco_trans_1"/>
</dbReference>
<sequence length="364" mass="42183">MTIGIDISMLNYQGSGVANYTFNLVKNLLKYDKKDDYRLFYSSLRRPKNFYYLKELKKIGADIFELSLPITFLETAWGRLNIIEPELFIGKVDVFVASDYLRPPTFKGTRVVTTVHDLIWKIFPEYHEERIIRAHEKKLAKTIKYNDSIIADSKNTKKDLLKYYPKVKEKNVHVIYPGIGEQYKKMSSSKYPGNFVLYAGAVEPRKNLETAIRVFHDLVTFRAKSRKPYADFKFLIAGRGGWKNENILPLIKKLGLKKKIKFMGYVAEKDLPYLYSAAKVFIFLSLYEGFGLPPLETAACGTPTLLYANSSLKEIFKPGYPYTKKGKELETLKKLIDEKPNVKKFMYDFSWKNYCAEFLKIIAS</sequence>
<dbReference type="GO" id="GO:0016757">
    <property type="term" value="F:glycosyltransferase activity"/>
    <property type="evidence" value="ECO:0007669"/>
    <property type="project" value="InterPro"/>
</dbReference>
<dbReference type="Gene3D" id="3.40.50.2000">
    <property type="entry name" value="Glycogen Phosphorylase B"/>
    <property type="match status" value="2"/>
</dbReference>
<evidence type="ECO:0000313" key="5">
    <source>
        <dbReference type="Proteomes" id="UP000178857"/>
    </source>
</evidence>
<dbReference type="AlphaFoldDB" id="A0A1F7JB94"/>
<keyword evidence="1" id="KW-0808">Transferase</keyword>
<feature type="domain" description="Glycosyl transferase family 1" evidence="2">
    <location>
        <begin position="190"/>
        <end position="336"/>
    </location>
</feature>